<dbReference type="Proteomes" id="UP000245926">
    <property type="component" value="Chromosome"/>
</dbReference>
<dbReference type="PANTHER" id="PTHR35180:SF4">
    <property type="entry name" value="PROTEIN CBG06219"/>
    <property type="match status" value="1"/>
</dbReference>
<reference evidence="4" key="1">
    <citation type="submission" date="2018-05" db="EMBL/GenBank/DDBJ databases">
        <title>Complete Genome Sequence of Methylobacterium sp. 17SD2-17.</title>
        <authorList>
            <person name="Srinivasan S."/>
        </authorList>
    </citation>
    <scope>NUCLEOTIDE SEQUENCE [LARGE SCALE GENOMIC DNA]</scope>
    <source>
        <strain evidence="4">17SD2-17</strain>
    </source>
</reference>
<protein>
    <submittedName>
        <fullName evidence="3">Uncharacterized protein</fullName>
    </submittedName>
</protein>
<organism evidence="3 4">
    <name type="scientific">Methylobacterium durans</name>
    <dbReference type="NCBI Taxonomy" id="2202825"/>
    <lineage>
        <taxon>Bacteria</taxon>
        <taxon>Pseudomonadati</taxon>
        <taxon>Pseudomonadota</taxon>
        <taxon>Alphaproteobacteria</taxon>
        <taxon>Hyphomicrobiales</taxon>
        <taxon>Methylobacteriaceae</taxon>
        <taxon>Methylobacterium</taxon>
    </lineage>
</organism>
<dbReference type="AlphaFoldDB" id="A0A2U8W6A8"/>
<feature type="region of interest" description="Disordered" evidence="1">
    <location>
        <begin position="182"/>
        <end position="202"/>
    </location>
</feature>
<evidence type="ECO:0000313" key="4">
    <source>
        <dbReference type="Proteomes" id="UP000245926"/>
    </source>
</evidence>
<keyword evidence="2" id="KW-0732">Signal</keyword>
<sequence length="245" mass="25658">MSQRGHIGVILIAALSFVLASTQVKAQSCRWAGTAPFCAGECGSDEQEVSRLDAIPSHWIYPFVNVNPPFGAGCATGTKALCCKVPGGSSTRSCRWDGTAPFCAGSCNTDESRATPPEGSSSGAGCWTGSKVYCCKSAGTVRQPLTGARDCSYGPDTCVQGLIWREANPNDHVCVTPDVRDQAQKDNSQAAARRSPTGGPSGPDACIQGFVWREAFPGDHVCVLPEIRSGAALDNGWADVRKACP</sequence>
<feature type="signal peptide" evidence="2">
    <location>
        <begin position="1"/>
        <end position="26"/>
    </location>
</feature>
<keyword evidence="4" id="KW-1185">Reference proteome</keyword>
<name>A0A2U8W6A8_9HYPH</name>
<dbReference type="KEGG" id="mets:DK389_12350"/>
<dbReference type="EMBL" id="CP029550">
    <property type="protein sequence ID" value="AWN41171.1"/>
    <property type="molecule type" value="Genomic_DNA"/>
</dbReference>
<evidence type="ECO:0000256" key="2">
    <source>
        <dbReference type="SAM" id="SignalP"/>
    </source>
</evidence>
<gene>
    <name evidence="3" type="ORF">DK389_12350</name>
</gene>
<accession>A0A2U8W6A8</accession>
<evidence type="ECO:0000313" key="3">
    <source>
        <dbReference type="EMBL" id="AWN41171.1"/>
    </source>
</evidence>
<dbReference type="PANTHER" id="PTHR35180">
    <property type="entry name" value="PROTEIN CBG06219"/>
    <property type="match status" value="1"/>
</dbReference>
<proteinExistence type="predicted"/>
<evidence type="ECO:0000256" key="1">
    <source>
        <dbReference type="SAM" id="MobiDB-lite"/>
    </source>
</evidence>
<dbReference type="OrthoDB" id="7180976at2"/>
<feature type="chain" id="PRO_5015835784" evidence="2">
    <location>
        <begin position="27"/>
        <end position="245"/>
    </location>
</feature>